<name>A0A316YGI5_9BASI</name>
<keyword evidence="2 4" id="KW-0378">Hydrolase</keyword>
<dbReference type="OrthoDB" id="10250282at2759"/>
<evidence type="ECO:0000256" key="1">
    <source>
        <dbReference type="ARBA" id="ARBA00008129"/>
    </source>
</evidence>
<dbReference type="Proteomes" id="UP000245768">
    <property type="component" value="Unassembled WGS sequence"/>
</dbReference>
<evidence type="ECO:0000259" key="3">
    <source>
        <dbReference type="PROSITE" id="PS50263"/>
    </source>
</evidence>
<organism evidence="4 5">
    <name type="scientific">Acaromyces ingoldii</name>
    <dbReference type="NCBI Taxonomy" id="215250"/>
    <lineage>
        <taxon>Eukaryota</taxon>
        <taxon>Fungi</taxon>
        <taxon>Dikarya</taxon>
        <taxon>Basidiomycota</taxon>
        <taxon>Ustilaginomycotina</taxon>
        <taxon>Exobasidiomycetes</taxon>
        <taxon>Exobasidiales</taxon>
        <taxon>Cryptobasidiaceae</taxon>
        <taxon>Acaromyces</taxon>
    </lineage>
</organism>
<evidence type="ECO:0000313" key="5">
    <source>
        <dbReference type="Proteomes" id="UP000245768"/>
    </source>
</evidence>
<sequence>MAKQHKRLAAAQVESVWLDLAGGVEKTKQLIKEAKAQGADVLGLPELWLPGYPWYLWTLPYGATVPYTLQYQANSMACDGPEMAAIQAACAEASLTLSFGFSEKRGESLYMSNAIITADGKLASLRRKWKPTGLERVIFGEAHSSDDCFHNVVDVTSVGKLGNLQCWEHLLPLLKYNTFLQNEDVHISSWPPIFPHGGLEHYGMSYQGIKSIAATYAMEGQSFTAMSTGLVSAEGAKKIGLDYALTGGSPPPGSFALPPGGGYATIFGPDGRQLTKDLDPAKEGFVFADIDRTLTSLAKQLADPVGHYARPDLVTLSVKGSKAAPLPTKVAHEGKDIDAASKSSDDTLFVQ</sequence>
<gene>
    <name evidence="4" type="ORF">FA10DRAFT_268720</name>
</gene>
<dbReference type="SUPFAM" id="SSF56317">
    <property type="entry name" value="Carbon-nitrogen hydrolase"/>
    <property type="match status" value="1"/>
</dbReference>
<dbReference type="PANTHER" id="PTHR46044">
    <property type="entry name" value="NITRILASE"/>
    <property type="match status" value="1"/>
</dbReference>
<dbReference type="RefSeq" id="XP_025375735.1">
    <property type="nucleotide sequence ID" value="XM_025522445.1"/>
</dbReference>
<dbReference type="InterPro" id="IPR036526">
    <property type="entry name" value="C-N_Hydrolase_sf"/>
</dbReference>
<protein>
    <submittedName>
        <fullName evidence="4">Carbon-nitrogen hydrolase</fullName>
    </submittedName>
</protein>
<dbReference type="InterPro" id="IPR003010">
    <property type="entry name" value="C-N_Hydrolase"/>
</dbReference>
<dbReference type="AlphaFoldDB" id="A0A316YGI5"/>
<dbReference type="CDD" id="cd07564">
    <property type="entry name" value="nitrilases_CHs"/>
    <property type="match status" value="1"/>
</dbReference>
<dbReference type="GeneID" id="37044361"/>
<proteinExistence type="inferred from homology"/>
<dbReference type="InParanoid" id="A0A316YGI5"/>
<dbReference type="PROSITE" id="PS50263">
    <property type="entry name" value="CN_HYDROLASE"/>
    <property type="match status" value="1"/>
</dbReference>
<feature type="domain" description="CN hydrolase" evidence="3">
    <location>
        <begin position="6"/>
        <end position="292"/>
    </location>
</feature>
<dbReference type="PANTHER" id="PTHR46044:SF14">
    <property type="entry name" value="ARYLACETONITRILASE"/>
    <property type="match status" value="1"/>
</dbReference>
<dbReference type="STRING" id="215250.A0A316YGI5"/>
<dbReference type="Gene3D" id="3.60.110.10">
    <property type="entry name" value="Carbon-nitrogen hydrolase"/>
    <property type="match status" value="1"/>
</dbReference>
<keyword evidence="5" id="KW-1185">Reference proteome</keyword>
<dbReference type="Pfam" id="PF00795">
    <property type="entry name" value="CN_hydrolase"/>
    <property type="match status" value="1"/>
</dbReference>
<comment type="similarity">
    <text evidence="1">Belongs to the carbon-nitrogen hydrolase superfamily. Nitrilase family.</text>
</comment>
<dbReference type="GO" id="GO:0016787">
    <property type="term" value="F:hydrolase activity"/>
    <property type="evidence" value="ECO:0007669"/>
    <property type="project" value="UniProtKB-KW"/>
</dbReference>
<evidence type="ECO:0000313" key="4">
    <source>
        <dbReference type="EMBL" id="PWN88537.1"/>
    </source>
</evidence>
<dbReference type="InterPro" id="IPR044149">
    <property type="entry name" value="Nitrilases_CHs"/>
</dbReference>
<accession>A0A316YGI5</accession>
<evidence type="ECO:0000256" key="2">
    <source>
        <dbReference type="ARBA" id="ARBA00022801"/>
    </source>
</evidence>
<reference evidence="4 5" key="1">
    <citation type="journal article" date="2018" name="Mol. Biol. Evol.">
        <title>Broad Genomic Sampling Reveals a Smut Pathogenic Ancestry of the Fungal Clade Ustilaginomycotina.</title>
        <authorList>
            <person name="Kijpornyongpan T."/>
            <person name="Mondo S.J."/>
            <person name="Barry K."/>
            <person name="Sandor L."/>
            <person name="Lee J."/>
            <person name="Lipzen A."/>
            <person name="Pangilinan J."/>
            <person name="LaButti K."/>
            <person name="Hainaut M."/>
            <person name="Henrissat B."/>
            <person name="Grigoriev I.V."/>
            <person name="Spatafora J.W."/>
            <person name="Aime M.C."/>
        </authorList>
    </citation>
    <scope>NUCLEOTIDE SEQUENCE [LARGE SCALE GENOMIC DNA]</scope>
    <source>
        <strain evidence="4 5">MCA 4198</strain>
    </source>
</reference>
<dbReference type="EMBL" id="KZ819638">
    <property type="protein sequence ID" value="PWN88537.1"/>
    <property type="molecule type" value="Genomic_DNA"/>
</dbReference>